<gene>
    <name evidence="2" type="ORF">IAD06_02410</name>
</gene>
<dbReference type="AlphaFoldDB" id="A0A9D1GDP4"/>
<feature type="domain" description="DUF6089" evidence="1">
    <location>
        <begin position="7"/>
        <end position="219"/>
    </location>
</feature>
<evidence type="ECO:0000313" key="2">
    <source>
        <dbReference type="EMBL" id="HIT38881.1"/>
    </source>
</evidence>
<comment type="caution">
    <text evidence="2">The sequence shown here is derived from an EMBL/GenBank/DDBJ whole genome shotgun (WGS) entry which is preliminary data.</text>
</comment>
<accession>A0A9D1GDP4</accession>
<protein>
    <submittedName>
        <fullName evidence="2">Outer membrane beta-barrel protein</fullName>
    </submittedName>
</protein>
<reference evidence="2" key="2">
    <citation type="journal article" date="2021" name="PeerJ">
        <title>Extensive microbial diversity within the chicken gut microbiome revealed by metagenomics and culture.</title>
        <authorList>
            <person name="Gilroy R."/>
            <person name="Ravi A."/>
            <person name="Getino M."/>
            <person name="Pursley I."/>
            <person name="Horton D.L."/>
            <person name="Alikhan N.F."/>
            <person name="Baker D."/>
            <person name="Gharbi K."/>
            <person name="Hall N."/>
            <person name="Watson M."/>
            <person name="Adriaenssens E.M."/>
            <person name="Foster-Nyarko E."/>
            <person name="Jarju S."/>
            <person name="Secka A."/>
            <person name="Antonio M."/>
            <person name="Oren A."/>
            <person name="Chaudhuri R.R."/>
            <person name="La Ragione R."/>
            <person name="Hildebrand F."/>
            <person name="Pallen M.J."/>
        </authorList>
    </citation>
    <scope>NUCLEOTIDE SEQUENCE</scope>
    <source>
        <strain evidence="2">21143</strain>
    </source>
</reference>
<dbReference type="EMBL" id="DVKT01000018">
    <property type="protein sequence ID" value="HIT38881.1"/>
    <property type="molecule type" value="Genomic_DNA"/>
</dbReference>
<organism evidence="2 3">
    <name type="scientific">Candidatus Caccoplasma intestinavium</name>
    <dbReference type="NCBI Taxonomy" id="2840716"/>
    <lineage>
        <taxon>Bacteria</taxon>
        <taxon>Pseudomonadati</taxon>
        <taxon>Bacteroidota</taxon>
        <taxon>Bacteroidia</taxon>
        <taxon>Bacteroidales</taxon>
        <taxon>Bacteroidaceae</taxon>
        <taxon>Bacteroidaceae incertae sedis</taxon>
        <taxon>Candidatus Caccoplasma</taxon>
    </lineage>
</organism>
<evidence type="ECO:0000259" key="1">
    <source>
        <dbReference type="Pfam" id="PF19573"/>
    </source>
</evidence>
<evidence type="ECO:0000313" key="3">
    <source>
        <dbReference type="Proteomes" id="UP000886722"/>
    </source>
</evidence>
<name>A0A9D1GDP4_9BACT</name>
<dbReference type="Pfam" id="PF19573">
    <property type="entry name" value="DUF6089"/>
    <property type="match status" value="1"/>
</dbReference>
<dbReference type="InterPro" id="IPR045743">
    <property type="entry name" value="DUF6089"/>
</dbReference>
<dbReference type="Gene3D" id="2.40.160.20">
    <property type="match status" value="1"/>
</dbReference>
<reference evidence="2" key="1">
    <citation type="submission" date="2020-10" db="EMBL/GenBank/DDBJ databases">
        <authorList>
            <person name="Gilroy R."/>
        </authorList>
    </citation>
    <scope>NUCLEOTIDE SEQUENCE</scope>
    <source>
        <strain evidence="2">21143</strain>
    </source>
</reference>
<dbReference type="SUPFAM" id="SSF56925">
    <property type="entry name" value="OMPA-like"/>
    <property type="match status" value="1"/>
</dbReference>
<proteinExistence type="predicted"/>
<dbReference type="InterPro" id="IPR011250">
    <property type="entry name" value="OMP/PagP_B-barrel"/>
</dbReference>
<sequence>MRKGIIIIVLAVGGLFSLSAQEYRYEVGAAAGMGFYIGDINSKPFHKPGGAYGLMFRQNINYRWALKYNVSMTRVKGTTRGWQNVLPENAQYEFSRSVLDFGAQAEFNFFHYGIGEAYKGTRRFSPYIVAGIGFTAVPKKGDGYFNLQIPMGVGLKYKIAQRWNVGVEFTMRKTLGDKLDGKALKDPYRITSGAFKNTDWYSLTMISITYDIGRKCVDCNPSSAF</sequence>
<dbReference type="Proteomes" id="UP000886722">
    <property type="component" value="Unassembled WGS sequence"/>
</dbReference>